<feature type="domain" description="Protein kinase" evidence="2">
    <location>
        <begin position="176"/>
        <end position="382"/>
    </location>
</feature>
<name>A0A6A2YB12_HIBSY</name>
<keyword evidence="1" id="KW-0812">Transmembrane</keyword>
<dbReference type="InterPro" id="IPR011009">
    <property type="entry name" value="Kinase-like_dom_sf"/>
</dbReference>
<dbReference type="Gene3D" id="3.30.200.20">
    <property type="entry name" value="Phosphorylase Kinase, domain 1"/>
    <property type="match status" value="1"/>
</dbReference>
<dbReference type="SUPFAM" id="SSF56112">
    <property type="entry name" value="Protein kinase-like (PK-like)"/>
    <property type="match status" value="1"/>
</dbReference>
<accession>A0A6A2YB12</accession>
<dbReference type="PANTHER" id="PTHR23257">
    <property type="entry name" value="SERINE-THREONINE PROTEIN KINASE"/>
    <property type="match status" value="1"/>
</dbReference>
<comment type="caution">
    <text evidence="3">The sequence shown here is derived from an EMBL/GenBank/DDBJ whole genome shotgun (WGS) entry which is preliminary data.</text>
</comment>
<dbReference type="AlphaFoldDB" id="A0A6A2YB12"/>
<keyword evidence="4" id="KW-1185">Reference proteome</keyword>
<dbReference type="Proteomes" id="UP000436088">
    <property type="component" value="Unassembled WGS sequence"/>
</dbReference>
<dbReference type="PROSITE" id="PS50011">
    <property type="entry name" value="PROTEIN_KINASE_DOM"/>
    <property type="match status" value="1"/>
</dbReference>
<dbReference type="GO" id="GO:0004672">
    <property type="term" value="F:protein kinase activity"/>
    <property type="evidence" value="ECO:0007669"/>
    <property type="project" value="InterPro"/>
</dbReference>
<keyword evidence="1" id="KW-0472">Membrane</keyword>
<dbReference type="InterPro" id="IPR000719">
    <property type="entry name" value="Prot_kinase_dom"/>
</dbReference>
<organism evidence="3 4">
    <name type="scientific">Hibiscus syriacus</name>
    <name type="common">Rose of Sharon</name>
    <dbReference type="NCBI Taxonomy" id="106335"/>
    <lineage>
        <taxon>Eukaryota</taxon>
        <taxon>Viridiplantae</taxon>
        <taxon>Streptophyta</taxon>
        <taxon>Embryophyta</taxon>
        <taxon>Tracheophyta</taxon>
        <taxon>Spermatophyta</taxon>
        <taxon>Magnoliopsida</taxon>
        <taxon>eudicotyledons</taxon>
        <taxon>Gunneridae</taxon>
        <taxon>Pentapetalae</taxon>
        <taxon>rosids</taxon>
        <taxon>malvids</taxon>
        <taxon>Malvales</taxon>
        <taxon>Malvaceae</taxon>
        <taxon>Malvoideae</taxon>
        <taxon>Hibiscus</taxon>
    </lineage>
</organism>
<dbReference type="Pfam" id="PF07714">
    <property type="entry name" value="PK_Tyr_Ser-Thr"/>
    <property type="match status" value="2"/>
</dbReference>
<evidence type="ECO:0000259" key="2">
    <source>
        <dbReference type="PROSITE" id="PS50011"/>
    </source>
</evidence>
<dbReference type="GO" id="GO:0007165">
    <property type="term" value="P:signal transduction"/>
    <property type="evidence" value="ECO:0007669"/>
    <property type="project" value="TreeGrafter"/>
</dbReference>
<protein>
    <recommendedName>
        <fullName evidence="2">Protein kinase domain-containing protein</fullName>
    </recommendedName>
</protein>
<reference evidence="3" key="1">
    <citation type="submission" date="2019-09" db="EMBL/GenBank/DDBJ databases">
        <title>Draft genome information of white flower Hibiscus syriacus.</title>
        <authorList>
            <person name="Kim Y.-M."/>
        </authorList>
    </citation>
    <scope>NUCLEOTIDE SEQUENCE [LARGE SCALE GENOMIC DNA]</scope>
    <source>
        <strain evidence="3">YM2019G1</strain>
    </source>
</reference>
<evidence type="ECO:0000313" key="3">
    <source>
        <dbReference type="EMBL" id="KAE8669487.1"/>
    </source>
</evidence>
<dbReference type="GO" id="GO:0005524">
    <property type="term" value="F:ATP binding"/>
    <property type="evidence" value="ECO:0007669"/>
    <property type="project" value="InterPro"/>
</dbReference>
<evidence type="ECO:0000313" key="4">
    <source>
        <dbReference type="Proteomes" id="UP000436088"/>
    </source>
</evidence>
<feature type="transmembrane region" description="Helical" evidence="1">
    <location>
        <begin position="20"/>
        <end position="39"/>
    </location>
</feature>
<evidence type="ECO:0000256" key="1">
    <source>
        <dbReference type="SAM" id="Phobius"/>
    </source>
</evidence>
<dbReference type="EMBL" id="VEPZ02001525">
    <property type="protein sequence ID" value="KAE8669487.1"/>
    <property type="molecule type" value="Genomic_DNA"/>
</dbReference>
<feature type="transmembrane region" description="Helical" evidence="1">
    <location>
        <begin position="46"/>
        <end position="66"/>
    </location>
</feature>
<keyword evidence="1" id="KW-1133">Transmembrane helix</keyword>
<dbReference type="InterPro" id="IPR050167">
    <property type="entry name" value="Ser_Thr_protein_kinase"/>
</dbReference>
<gene>
    <name evidence="3" type="ORF">F3Y22_tig00112231pilonHSYRG00008</name>
</gene>
<dbReference type="PANTHER" id="PTHR23257:SF842">
    <property type="entry name" value="KINASE SUPERFAMILY WITH OCTICOSAPEPTIDE_PHOX_BEM1P DOMAIN-CONTAINING PROTEIN"/>
    <property type="match status" value="1"/>
</dbReference>
<sequence>MHDPLECEAILNSMPQNYNIIFVVSVIIIPSGVPSNFDLKYLMVSFLIPPLILPYFMAISIISLAITKSEKFPNVIATRLFSRLDMKFCTFTADEVFSFTVDESPCSPGRISETSLNQLLGPSNAYSDAGCLINISERSLVVISRGNILKMFFHGLSVFMVWVRNSPKGDYKNANLEDLGELGSSTYGTVYHGKWWGTDVAIKRIKKSCFSGRSSEKDRQIQDFWIEAQILSNLHHPNVVVFYGVVPDGSGGTLATGPTTTHIQGTQSVKDKHRYYGHYDFKIRDFRLSKIKLITLVSGGVRGTLPWMALELLNGSSTKVSEKVDVFSYGISMWEILTGEEPYVDMHYGAIIGKILIYQYANIPGIVKNTLRPPIPECYHPD</sequence>
<dbReference type="InterPro" id="IPR001245">
    <property type="entry name" value="Ser-Thr/Tyr_kinase_cat_dom"/>
</dbReference>
<proteinExistence type="predicted"/>
<dbReference type="GO" id="GO:0005737">
    <property type="term" value="C:cytoplasm"/>
    <property type="evidence" value="ECO:0007669"/>
    <property type="project" value="TreeGrafter"/>
</dbReference>
<dbReference type="Gene3D" id="1.10.510.10">
    <property type="entry name" value="Transferase(Phosphotransferase) domain 1"/>
    <property type="match status" value="1"/>
</dbReference>